<evidence type="ECO:0000256" key="2">
    <source>
        <dbReference type="ARBA" id="ARBA00022980"/>
    </source>
</evidence>
<dbReference type="PANTHER" id="PTHR15892:SF2">
    <property type="entry name" value="LARGE RIBOSOMAL SUBUNIT PROTEIN UL30M"/>
    <property type="match status" value="1"/>
</dbReference>
<keyword evidence="8" id="KW-1185">Reference proteome</keyword>
<evidence type="ECO:0000259" key="6">
    <source>
        <dbReference type="Pfam" id="PF00327"/>
    </source>
</evidence>
<keyword evidence="3" id="KW-0687">Ribonucleoprotein</keyword>
<dbReference type="EMBL" id="JH431826">
    <property type="status" value="NOT_ANNOTATED_CDS"/>
    <property type="molecule type" value="Genomic_DNA"/>
</dbReference>
<dbReference type="PANTHER" id="PTHR15892">
    <property type="entry name" value="MITOCHONDRIAL RIBOSOMAL PROTEIN L30"/>
    <property type="match status" value="1"/>
</dbReference>
<reference evidence="8" key="1">
    <citation type="submission" date="2011-05" db="EMBL/GenBank/DDBJ databases">
        <authorList>
            <person name="Richards S.R."/>
            <person name="Qu J."/>
            <person name="Jiang H."/>
            <person name="Jhangiani S.N."/>
            <person name="Agravi P."/>
            <person name="Goodspeed R."/>
            <person name="Gross S."/>
            <person name="Mandapat C."/>
            <person name="Jackson L."/>
            <person name="Mathew T."/>
            <person name="Pu L."/>
            <person name="Thornton R."/>
            <person name="Saada N."/>
            <person name="Wilczek-Boney K.B."/>
            <person name="Lee S."/>
            <person name="Kovar C."/>
            <person name="Wu Y."/>
            <person name="Scherer S.E."/>
            <person name="Worley K.C."/>
            <person name="Muzny D.M."/>
            <person name="Gibbs R."/>
        </authorList>
    </citation>
    <scope>NUCLEOTIDE SEQUENCE</scope>
    <source>
        <strain evidence="8">Brora</strain>
    </source>
</reference>
<dbReference type="GO" id="GO:0005739">
    <property type="term" value="C:mitochondrion"/>
    <property type="evidence" value="ECO:0007669"/>
    <property type="project" value="TreeGrafter"/>
</dbReference>
<sequence length="222" mass="26051">MAFVNIARNFTLASSLWPGITRGISSSNVLLIVNVPEDKLYEPRSLKAKKKLPAPHTPVKYPTGWNYPKHALSEEYVEKYEPPKLLMVRRVAPLSGRPEWERYLLTRLRLHENTEDIVIVKNSPTMNLDLFKVKHLIEVKPITFPNGLPEPGDYSGTYLKKNGEFIVNKKLKVEQKALKFPDEYAKKRLDDTYLRDHLRLKWQQKLIYWMSSRNMYSFFICE</sequence>
<evidence type="ECO:0000256" key="5">
    <source>
        <dbReference type="ARBA" id="ARBA00035356"/>
    </source>
</evidence>
<evidence type="ECO:0000313" key="8">
    <source>
        <dbReference type="Proteomes" id="UP000014500"/>
    </source>
</evidence>
<protein>
    <recommendedName>
        <fullName evidence="4">Large ribosomal subunit protein uL30m</fullName>
    </recommendedName>
    <alternativeName>
        <fullName evidence="5">39S ribosomal protein L30, mitochondrial</fullName>
    </alternativeName>
</protein>
<dbReference type="Pfam" id="PF00327">
    <property type="entry name" value="Ribosomal_L30"/>
    <property type="match status" value="1"/>
</dbReference>
<dbReference type="AlphaFoldDB" id="T1J3G7"/>
<dbReference type="eggNOG" id="KOG4799">
    <property type="taxonomic scope" value="Eukaryota"/>
</dbReference>
<dbReference type="HOGENOM" id="CLU_1246755_0_0_1"/>
<evidence type="ECO:0000256" key="3">
    <source>
        <dbReference type="ARBA" id="ARBA00023274"/>
    </source>
</evidence>
<dbReference type="GO" id="GO:0015934">
    <property type="term" value="C:large ribosomal subunit"/>
    <property type="evidence" value="ECO:0007669"/>
    <property type="project" value="InterPro"/>
</dbReference>
<evidence type="ECO:0000256" key="4">
    <source>
        <dbReference type="ARBA" id="ARBA00035281"/>
    </source>
</evidence>
<dbReference type="Proteomes" id="UP000014500">
    <property type="component" value="Unassembled WGS sequence"/>
</dbReference>
<dbReference type="InterPro" id="IPR005996">
    <property type="entry name" value="Ribosomal_uL30_bac-type"/>
</dbReference>
<proteinExistence type="inferred from homology"/>
<dbReference type="InterPro" id="IPR016082">
    <property type="entry name" value="Ribosomal_uL30_ferredoxin-like"/>
</dbReference>
<comment type="similarity">
    <text evidence="1">Belongs to the universal ribosomal protein uL30 family.</text>
</comment>
<name>T1J3G7_STRMM</name>
<accession>T1J3G7</accession>
<feature type="domain" description="Large ribosomal subunit protein uL30-like ferredoxin-like fold" evidence="6">
    <location>
        <begin position="87"/>
        <end position="137"/>
    </location>
</feature>
<keyword evidence="2" id="KW-0689">Ribosomal protein</keyword>
<dbReference type="GO" id="GO:0006412">
    <property type="term" value="P:translation"/>
    <property type="evidence" value="ECO:0007669"/>
    <property type="project" value="InterPro"/>
</dbReference>
<dbReference type="EnsemblMetazoa" id="SMAR008132-RA">
    <property type="protein sequence ID" value="SMAR008132-PA"/>
    <property type="gene ID" value="SMAR008132"/>
</dbReference>
<dbReference type="PhylomeDB" id="T1J3G7"/>
<evidence type="ECO:0000256" key="1">
    <source>
        <dbReference type="ARBA" id="ARBA00007594"/>
    </source>
</evidence>
<dbReference type="InterPro" id="IPR036919">
    <property type="entry name" value="Ribo_uL30_ferredoxin-like_sf"/>
</dbReference>
<reference evidence="7" key="2">
    <citation type="submission" date="2015-02" db="UniProtKB">
        <authorList>
            <consortium name="EnsemblMetazoa"/>
        </authorList>
    </citation>
    <scope>IDENTIFICATION</scope>
</reference>
<evidence type="ECO:0000313" key="7">
    <source>
        <dbReference type="EnsemblMetazoa" id="SMAR008132-PA"/>
    </source>
</evidence>
<dbReference type="STRING" id="126957.T1J3G7"/>
<organism evidence="7 8">
    <name type="scientific">Strigamia maritima</name>
    <name type="common">European centipede</name>
    <name type="synonym">Geophilus maritimus</name>
    <dbReference type="NCBI Taxonomy" id="126957"/>
    <lineage>
        <taxon>Eukaryota</taxon>
        <taxon>Metazoa</taxon>
        <taxon>Ecdysozoa</taxon>
        <taxon>Arthropoda</taxon>
        <taxon>Myriapoda</taxon>
        <taxon>Chilopoda</taxon>
        <taxon>Pleurostigmophora</taxon>
        <taxon>Geophilomorpha</taxon>
        <taxon>Linotaeniidae</taxon>
        <taxon>Strigamia</taxon>
    </lineage>
</organism>
<dbReference type="Gene3D" id="3.30.1390.20">
    <property type="entry name" value="Ribosomal protein L30, ferredoxin-like fold domain"/>
    <property type="match status" value="1"/>
</dbReference>
<dbReference type="CDD" id="cd00355">
    <property type="entry name" value="Ribosomal_L30_like"/>
    <property type="match status" value="1"/>
</dbReference>
<dbReference type="GO" id="GO:0003735">
    <property type="term" value="F:structural constituent of ribosome"/>
    <property type="evidence" value="ECO:0007669"/>
    <property type="project" value="InterPro"/>
</dbReference>
<dbReference type="SUPFAM" id="SSF55129">
    <property type="entry name" value="Ribosomal protein L30p/L7e"/>
    <property type="match status" value="1"/>
</dbReference>